<dbReference type="InterPro" id="IPR036396">
    <property type="entry name" value="Cyt_P450_sf"/>
</dbReference>
<evidence type="ECO:0000256" key="2">
    <source>
        <dbReference type="ARBA" id="ARBA00022723"/>
    </source>
</evidence>
<evidence type="ECO:0000256" key="6">
    <source>
        <dbReference type="PIRSR" id="PIRSR602401-1"/>
    </source>
</evidence>
<keyword evidence="2 6" id="KW-0479">Metal-binding</keyword>
<dbReference type="SUPFAM" id="SSF48264">
    <property type="entry name" value="Cytochrome P450"/>
    <property type="match status" value="1"/>
</dbReference>
<protein>
    <recommendedName>
        <fullName evidence="9">Cytochrome P450</fullName>
    </recommendedName>
</protein>
<dbReference type="Proteomes" id="UP001320420">
    <property type="component" value="Unassembled WGS sequence"/>
</dbReference>
<comment type="similarity">
    <text evidence="1">Belongs to the cytochrome P450 family.</text>
</comment>
<dbReference type="Gene3D" id="1.10.630.10">
    <property type="entry name" value="Cytochrome P450"/>
    <property type="match status" value="1"/>
</dbReference>
<evidence type="ECO:0000256" key="5">
    <source>
        <dbReference type="ARBA" id="ARBA00023033"/>
    </source>
</evidence>
<evidence type="ECO:0008006" key="9">
    <source>
        <dbReference type="Google" id="ProtNLM"/>
    </source>
</evidence>
<feature type="binding site" description="axial binding residue" evidence="6">
    <location>
        <position position="369"/>
    </location>
    <ligand>
        <name>heme</name>
        <dbReference type="ChEBI" id="CHEBI:30413"/>
    </ligand>
    <ligandPart>
        <name>Fe</name>
        <dbReference type="ChEBI" id="CHEBI:18248"/>
    </ligandPart>
</feature>
<comment type="caution">
    <text evidence="7">The sequence shown here is derived from an EMBL/GenBank/DDBJ whole genome shotgun (WGS) entry which is preliminary data.</text>
</comment>
<keyword evidence="5" id="KW-0503">Monooxygenase</keyword>
<dbReference type="GO" id="GO:0005506">
    <property type="term" value="F:iron ion binding"/>
    <property type="evidence" value="ECO:0007669"/>
    <property type="project" value="InterPro"/>
</dbReference>
<dbReference type="AlphaFoldDB" id="A0AAN9V0L7"/>
<dbReference type="PANTHER" id="PTHR46300:SF2">
    <property type="entry name" value="CYTOCHROME P450 MONOOXYGENASE ALNH-RELATED"/>
    <property type="match status" value="1"/>
</dbReference>
<dbReference type="GO" id="GO:0020037">
    <property type="term" value="F:heme binding"/>
    <property type="evidence" value="ECO:0007669"/>
    <property type="project" value="InterPro"/>
</dbReference>
<dbReference type="PANTHER" id="PTHR46300">
    <property type="entry name" value="P450, PUTATIVE (EUROFUNG)-RELATED-RELATED"/>
    <property type="match status" value="1"/>
</dbReference>
<evidence type="ECO:0000313" key="8">
    <source>
        <dbReference type="Proteomes" id="UP001320420"/>
    </source>
</evidence>
<dbReference type="Pfam" id="PF00067">
    <property type="entry name" value="p450"/>
    <property type="match status" value="1"/>
</dbReference>
<keyword evidence="6" id="KW-0349">Heme</keyword>
<dbReference type="GO" id="GO:0004497">
    <property type="term" value="F:monooxygenase activity"/>
    <property type="evidence" value="ECO:0007669"/>
    <property type="project" value="UniProtKB-KW"/>
</dbReference>
<dbReference type="CDD" id="cd11065">
    <property type="entry name" value="CYP64-like"/>
    <property type="match status" value="1"/>
</dbReference>
<dbReference type="InterPro" id="IPR002401">
    <property type="entry name" value="Cyt_P450_E_grp-I"/>
</dbReference>
<evidence type="ECO:0000313" key="7">
    <source>
        <dbReference type="EMBL" id="KAK7756961.1"/>
    </source>
</evidence>
<accession>A0AAN9V0L7</accession>
<name>A0AAN9V0L7_9PEZI</name>
<dbReference type="InterPro" id="IPR001128">
    <property type="entry name" value="Cyt_P450"/>
</dbReference>
<comment type="cofactor">
    <cofactor evidence="6">
        <name>heme</name>
        <dbReference type="ChEBI" id="CHEBI:30413"/>
    </cofactor>
</comment>
<dbReference type="InterPro" id="IPR050364">
    <property type="entry name" value="Cytochrome_P450_fung"/>
</dbReference>
<dbReference type="EMBL" id="JAKJXP020000004">
    <property type="protein sequence ID" value="KAK7756961.1"/>
    <property type="molecule type" value="Genomic_DNA"/>
</dbReference>
<proteinExistence type="inferred from homology"/>
<evidence type="ECO:0000256" key="1">
    <source>
        <dbReference type="ARBA" id="ARBA00010617"/>
    </source>
</evidence>
<dbReference type="PRINTS" id="PR00463">
    <property type="entry name" value="EP450I"/>
</dbReference>
<keyword evidence="8" id="KW-1185">Reference proteome</keyword>
<evidence type="ECO:0000256" key="3">
    <source>
        <dbReference type="ARBA" id="ARBA00023002"/>
    </source>
</evidence>
<reference evidence="7 8" key="1">
    <citation type="submission" date="2024-02" db="EMBL/GenBank/DDBJ databases">
        <title>De novo assembly and annotation of 12 fungi associated with fruit tree decline syndrome in Ontario, Canada.</title>
        <authorList>
            <person name="Sulman M."/>
            <person name="Ellouze W."/>
            <person name="Ilyukhin E."/>
        </authorList>
    </citation>
    <scope>NUCLEOTIDE SEQUENCE [LARGE SCALE GENOMIC DNA]</scope>
    <source>
        <strain evidence="7 8">M11/M66-122</strain>
    </source>
</reference>
<sequence length="457" mass="52770">MAVITDRRIVKDTVDKKSNIYSHRPGSYVSHDLITKGNHLLAMFYGDKWRTFRRLIHQHLTERMVEREHLSIVNAEAIQLVRDYMLFPEDHMKHPKRFSNSITNSIVFGFRTPHVRSVYMQRLYTLMESWSQLMETGNTPPVDIFPWLKAVPQQLLGNYKTRSLGVGKQMEDLYEDALREVERRRDDSGVSGPSFMDVVLDQQDKLQLPRDQLRFIGGVLMEGGSDTSSSLILAIIQALVLNPEVQARAHRELDAAVGEDRSPVWSDLDRLPYINMIVKEGHRWRPILPLCFPHALGQDDWVEGKFLPKGTIVILNVWGMHMDPQVWTEPEKFIPERYANHPLLAPEYVAGGDWQKRDHFGYGAGRRICPGMYLAERNMVLSIAKLMWAFRFERKEGPDGRPVPVDSDPVTGYHQGFLYCAKDYACKPVVRSEKIRETVLAEFDRAENEVFKKFTGM</sequence>
<evidence type="ECO:0000256" key="4">
    <source>
        <dbReference type="ARBA" id="ARBA00023004"/>
    </source>
</evidence>
<keyword evidence="3" id="KW-0560">Oxidoreductase</keyword>
<keyword evidence="4 6" id="KW-0408">Iron</keyword>
<organism evidence="7 8">
    <name type="scientific">Diatrype stigma</name>
    <dbReference type="NCBI Taxonomy" id="117547"/>
    <lineage>
        <taxon>Eukaryota</taxon>
        <taxon>Fungi</taxon>
        <taxon>Dikarya</taxon>
        <taxon>Ascomycota</taxon>
        <taxon>Pezizomycotina</taxon>
        <taxon>Sordariomycetes</taxon>
        <taxon>Xylariomycetidae</taxon>
        <taxon>Xylariales</taxon>
        <taxon>Diatrypaceae</taxon>
        <taxon>Diatrype</taxon>
    </lineage>
</organism>
<gene>
    <name evidence="7" type="ORF">SLS62_000977</name>
</gene>
<dbReference type="GO" id="GO:0016705">
    <property type="term" value="F:oxidoreductase activity, acting on paired donors, with incorporation or reduction of molecular oxygen"/>
    <property type="evidence" value="ECO:0007669"/>
    <property type="project" value="InterPro"/>
</dbReference>